<evidence type="ECO:0000313" key="4">
    <source>
        <dbReference type="Proteomes" id="UP000247763"/>
    </source>
</evidence>
<evidence type="ECO:0000256" key="1">
    <source>
        <dbReference type="SAM" id="MobiDB-lite"/>
    </source>
</evidence>
<dbReference type="EMBL" id="CP029479">
    <property type="protein sequence ID" value="AWM77805.1"/>
    <property type="molecule type" value="Genomic_DNA"/>
</dbReference>
<gene>
    <name evidence="3" type="ORF">HYN04_08525</name>
</gene>
<dbReference type="OrthoDB" id="7188138at2"/>
<dbReference type="Proteomes" id="UP000247763">
    <property type="component" value="Chromosome"/>
</dbReference>
<keyword evidence="3" id="KW-0282">Flagellum</keyword>
<accession>A0A2Z3HSL2</accession>
<keyword evidence="4" id="KW-1185">Reference proteome</keyword>
<keyword evidence="3" id="KW-0966">Cell projection</keyword>
<protein>
    <submittedName>
        <fullName evidence="3">Flagellar positioning protein PflI</fullName>
    </submittedName>
</protein>
<proteinExistence type="predicted"/>
<name>A0A2Z3HSL2_9CAUL</name>
<keyword evidence="3" id="KW-0969">Cilium</keyword>
<dbReference type="Pfam" id="PF20072">
    <property type="entry name" value="DUF6468"/>
    <property type="match status" value="1"/>
</dbReference>
<organism evidence="3 4">
    <name type="scientific">Phenylobacterium parvum</name>
    <dbReference type="NCBI Taxonomy" id="2201350"/>
    <lineage>
        <taxon>Bacteria</taxon>
        <taxon>Pseudomonadati</taxon>
        <taxon>Pseudomonadota</taxon>
        <taxon>Alphaproteobacteria</taxon>
        <taxon>Caulobacterales</taxon>
        <taxon>Caulobacteraceae</taxon>
        <taxon>Phenylobacterium</taxon>
    </lineage>
</organism>
<dbReference type="InterPro" id="IPR045531">
    <property type="entry name" value="DUF6468"/>
</dbReference>
<reference evidence="4" key="1">
    <citation type="submission" date="2018-05" db="EMBL/GenBank/DDBJ databases">
        <title>Genome sequencing of Phenylobacterium sp. HYN0004.</title>
        <authorList>
            <person name="Yi H."/>
            <person name="Baek C."/>
        </authorList>
    </citation>
    <scope>NUCLEOTIDE SEQUENCE [LARGE SCALE GENOMIC DNA]</scope>
    <source>
        <strain evidence="4">HYN0004</strain>
    </source>
</reference>
<dbReference type="AlphaFoldDB" id="A0A2Z3HSL2"/>
<evidence type="ECO:0000313" key="3">
    <source>
        <dbReference type="EMBL" id="AWM77805.1"/>
    </source>
</evidence>
<feature type="region of interest" description="Disordered" evidence="1">
    <location>
        <begin position="128"/>
        <end position="164"/>
    </location>
</feature>
<evidence type="ECO:0000259" key="2">
    <source>
        <dbReference type="Pfam" id="PF20072"/>
    </source>
</evidence>
<sequence length="181" mass="19489">MISIVLNLLLAGLLCGALWMGWRLNQRLKVLREGQMGFAKAVADLDAAAARAERGLADLKAASDEMAEVLVSRIERARILASKLDQQFEAGARAGLAVDPRDPHASEADIERLSRNLGSLLAQSREARARSRDAVEPSLRPVAEPSARRPVASTRRRPEFEDELFLGASAPARSALGGAGR</sequence>
<dbReference type="KEGG" id="phb:HYN04_08525"/>
<dbReference type="RefSeq" id="WP_110450372.1">
    <property type="nucleotide sequence ID" value="NZ_CP029479.1"/>
</dbReference>
<feature type="domain" description="DUF6468" evidence="2">
    <location>
        <begin position="31"/>
        <end position="93"/>
    </location>
</feature>